<feature type="transmembrane region" description="Helical" evidence="6">
    <location>
        <begin position="113"/>
        <end position="136"/>
    </location>
</feature>
<dbReference type="Pfam" id="PF03239">
    <property type="entry name" value="FTR1"/>
    <property type="match status" value="1"/>
</dbReference>
<dbReference type="EMBL" id="AP027142">
    <property type="protein sequence ID" value="BDV35840.1"/>
    <property type="molecule type" value="Genomic_DNA"/>
</dbReference>
<sequence length="276" mass="28331">MLGALIIVFREAIEAGLIIGIVAAVTQGVEGSRRFIAGGAGAGVLGALIVAVFAEQLSRAFEGSGQELFNASVLILAVAMLAWHNIWMAKHGRELAQELSAVGKAVARGDRTLFALATVVGLAVLREGSEVALFLYGVLASGESGTSVLIGGLGGLALGALTSFATFFGLVSIPPKKLFAVTTAMITLLAAGLAAQAVAFLQQSGTITALTDTVWDTSWILSDKSILGRVLHTLIGYADQPSQMQVVVYVLTIVAIMAATKLTTMGAQPPAPAPAE</sequence>
<comment type="similarity">
    <text evidence="2">Belongs to the oxidase-dependent Fe transporter (OFeT) (TC 9.A.10.1) family.</text>
</comment>
<evidence type="ECO:0000256" key="3">
    <source>
        <dbReference type="ARBA" id="ARBA00022692"/>
    </source>
</evidence>
<dbReference type="RefSeq" id="WP_281929340.1">
    <property type="nucleotide sequence ID" value="NZ_AP027142.1"/>
</dbReference>
<feature type="transmembrane region" description="Helical" evidence="6">
    <location>
        <begin position="69"/>
        <end position="87"/>
    </location>
</feature>
<gene>
    <name evidence="7" type="ORF">SS37A_33690</name>
</gene>
<evidence type="ECO:0000313" key="7">
    <source>
        <dbReference type="EMBL" id="BDV35840.1"/>
    </source>
</evidence>
<evidence type="ECO:0000256" key="4">
    <source>
        <dbReference type="ARBA" id="ARBA00022989"/>
    </source>
</evidence>
<name>A0ABN6VMU7_9HYPH</name>
<keyword evidence="3 6" id="KW-0812">Transmembrane</keyword>
<feature type="transmembrane region" description="Helical" evidence="6">
    <location>
        <begin position="178"/>
        <end position="201"/>
    </location>
</feature>
<keyword evidence="4 6" id="KW-1133">Transmembrane helix</keyword>
<keyword evidence="5 6" id="KW-0472">Membrane</keyword>
<reference evidence="7 8" key="1">
    <citation type="journal article" date="2023" name="Int. J. Syst. Evol. Microbiol.">
        <title>Methylocystis iwaonis sp. nov., a type II methane-oxidizing bacterium from surface soil of a rice paddy field in Japan, and emended description of the genus Methylocystis (ex Whittenbury et al. 1970) Bowman et al. 1993.</title>
        <authorList>
            <person name="Kaise H."/>
            <person name="Sawadogo J.B."/>
            <person name="Alam M.S."/>
            <person name="Ueno C."/>
            <person name="Dianou D."/>
            <person name="Shinjo R."/>
            <person name="Asakawa S."/>
        </authorList>
    </citation>
    <scope>NUCLEOTIDE SEQUENCE [LARGE SCALE GENOMIC DNA]</scope>
    <source>
        <strain evidence="7 8">SS37A-Re</strain>
    </source>
</reference>
<feature type="transmembrane region" description="Helical" evidence="6">
    <location>
        <begin position="148"/>
        <end position="171"/>
    </location>
</feature>
<evidence type="ECO:0000256" key="1">
    <source>
        <dbReference type="ARBA" id="ARBA00004141"/>
    </source>
</evidence>
<accession>A0ABN6VMU7</accession>
<dbReference type="PANTHER" id="PTHR31632:SF2">
    <property type="entry name" value="PLASMA MEMBRANE IRON PERMEASE"/>
    <property type="match status" value="1"/>
</dbReference>
<proteinExistence type="inferred from homology"/>
<evidence type="ECO:0000256" key="2">
    <source>
        <dbReference type="ARBA" id="ARBA00008333"/>
    </source>
</evidence>
<protein>
    <submittedName>
        <fullName evidence="7">Transport-related membrane protein</fullName>
    </submittedName>
</protein>
<dbReference type="PANTHER" id="PTHR31632">
    <property type="entry name" value="IRON TRANSPORTER FTH1"/>
    <property type="match status" value="1"/>
</dbReference>
<comment type="subcellular location">
    <subcellularLocation>
        <location evidence="1">Membrane</location>
        <topology evidence="1">Multi-pass membrane protein</topology>
    </subcellularLocation>
</comment>
<evidence type="ECO:0000256" key="5">
    <source>
        <dbReference type="ARBA" id="ARBA00023136"/>
    </source>
</evidence>
<feature type="transmembrane region" description="Helical" evidence="6">
    <location>
        <begin position="35"/>
        <end position="54"/>
    </location>
</feature>
<organism evidence="7 8">
    <name type="scientific">Methylocystis iwaonis</name>
    <dbReference type="NCBI Taxonomy" id="2885079"/>
    <lineage>
        <taxon>Bacteria</taxon>
        <taxon>Pseudomonadati</taxon>
        <taxon>Pseudomonadota</taxon>
        <taxon>Alphaproteobacteria</taxon>
        <taxon>Hyphomicrobiales</taxon>
        <taxon>Methylocystaceae</taxon>
        <taxon>Methylocystis</taxon>
    </lineage>
</organism>
<feature type="transmembrane region" description="Helical" evidence="6">
    <location>
        <begin position="6"/>
        <end position="26"/>
    </location>
</feature>
<dbReference type="Proteomes" id="UP001317629">
    <property type="component" value="Chromosome"/>
</dbReference>
<evidence type="ECO:0000313" key="8">
    <source>
        <dbReference type="Proteomes" id="UP001317629"/>
    </source>
</evidence>
<keyword evidence="8" id="KW-1185">Reference proteome</keyword>
<dbReference type="InterPro" id="IPR004923">
    <property type="entry name" value="FTR1/Fip1/EfeU"/>
</dbReference>
<evidence type="ECO:0000256" key="6">
    <source>
        <dbReference type="SAM" id="Phobius"/>
    </source>
</evidence>